<feature type="transmembrane region" description="Helical" evidence="1">
    <location>
        <begin position="80"/>
        <end position="100"/>
    </location>
</feature>
<organism evidence="2 3">
    <name type="scientific">Candidatus Iainarchaeum sp</name>
    <dbReference type="NCBI Taxonomy" id="3101447"/>
    <lineage>
        <taxon>Archaea</taxon>
        <taxon>Candidatus Iainarchaeota</taxon>
        <taxon>Candidatus Iainarchaeia</taxon>
        <taxon>Candidatus Iainarchaeales</taxon>
        <taxon>Candidatus Iainarchaeaceae</taxon>
        <taxon>Candidatus Iainarchaeum</taxon>
    </lineage>
</organism>
<protein>
    <submittedName>
        <fullName evidence="2">Uncharacterized protein</fullName>
    </submittedName>
</protein>
<dbReference type="Proteomes" id="UP000675968">
    <property type="component" value="Unassembled WGS sequence"/>
</dbReference>
<keyword evidence="1" id="KW-0812">Transmembrane</keyword>
<keyword evidence="1" id="KW-1133">Transmembrane helix</keyword>
<evidence type="ECO:0000313" key="2">
    <source>
        <dbReference type="EMBL" id="MBS3061564.1"/>
    </source>
</evidence>
<reference evidence="2" key="1">
    <citation type="submission" date="2021-03" db="EMBL/GenBank/DDBJ databases">
        <authorList>
            <person name="Jaffe A."/>
        </authorList>
    </citation>
    <scope>NUCLEOTIDE SEQUENCE</scope>
    <source>
        <strain evidence="2">RIFCSPLOWO2_01_FULL_AR10_48_17</strain>
    </source>
</reference>
<gene>
    <name evidence="2" type="ORF">J4215_03205</name>
</gene>
<dbReference type="AlphaFoldDB" id="A0A8T4L4W4"/>
<sequence length="126" mass="14585">MTTHNKKEPESDKPLEALSLKQVHELGKEWELAAIQDKKNASNLVYLLIGILVGLLANIWTNLLFFYIEKHVQSKDILLQNSTIFTLVLTGVIFFIAWRISSMVDELQNKAQYKQFYSKLFKNAKK</sequence>
<evidence type="ECO:0000256" key="1">
    <source>
        <dbReference type="SAM" id="Phobius"/>
    </source>
</evidence>
<evidence type="ECO:0000313" key="3">
    <source>
        <dbReference type="Proteomes" id="UP000675968"/>
    </source>
</evidence>
<comment type="caution">
    <text evidence="2">The sequence shown here is derived from an EMBL/GenBank/DDBJ whole genome shotgun (WGS) entry which is preliminary data.</text>
</comment>
<dbReference type="EMBL" id="JAGVWC010000010">
    <property type="protein sequence ID" value="MBS3061564.1"/>
    <property type="molecule type" value="Genomic_DNA"/>
</dbReference>
<proteinExistence type="predicted"/>
<accession>A0A8T4L4W4</accession>
<reference evidence="2" key="2">
    <citation type="submission" date="2021-05" db="EMBL/GenBank/DDBJ databases">
        <title>Protein family content uncovers lineage relationships and bacterial pathway maintenance mechanisms in DPANN archaea.</title>
        <authorList>
            <person name="Castelle C.J."/>
            <person name="Meheust R."/>
            <person name="Jaffe A.L."/>
            <person name="Seitz K."/>
            <person name="Gong X."/>
            <person name="Baker B.J."/>
            <person name="Banfield J.F."/>
        </authorList>
    </citation>
    <scope>NUCLEOTIDE SEQUENCE</scope>
    <source>
        <strain evidence="2">RIFCSPLOWO2_01_FULL_AR10_48_17</strain>
    </source>
</reference>
<name>A0A8T4L4W4_9ARCH</name>
<keyword evidence="1" id="KW-0472">Membrane</keyword>
<feature type="transmembrane region" description="Helical" evidence="1">
    <location>
        <begin position="44"/>
        <end position="68"/>
    </location>
</feature>